<accession>A0A0A0JXU0</accession>
<dbReference type="SUPFAM" id="SSF54292">
    <property type="entry name" value="2Fe-2S ferredoxin-like"/>
    <property type="match status" value="1"/>
</dbReference>
<dbReference type="CDD" id="cd00207">
    <property type="entry name" value="fer2"/>
    <property type="match status" value="1"/>
</dbReference>
<proteinExistence type="predicted"/>
<dbReference type="InterPro" id="IPR001041">
    <property type="entry name" value="2Fe-2S_ferredoxin-type"/>
</dbReference>
<dbReference type="AlphaFoldDB" id="A0A0A0JXU0"/>
<evidence type="ECO:0000313" key="2">
    <source>
        <dbReference type="Proteomes" id="UP000030013"/>
    </source>
</evidence>
<organism evidence="1 2">
    <name type="scientific">Knoellia aerolata DSM 18566</name>
    <dbReference type="NCBI Taxonomy" id="1385519"/>
    <lineage>
        <taxon>Bacteria</taxon>
        <taxon>Bacillati</taxon>
        <taxon>Actinomycetota</taxon>
        <taxon>Actinomycetes</taxon>
        <taxon>Micrococcales</taxon>
        <taxon>Intrasporangiaceae</taxon>
        <taxon>Knoellia</taxon>
    </lineage>
</organism>
<name>A0A0A0JXU0_9MICO</name>
<reference evidence="1 2" key="1">
    <citation type="submission" date="2013-08" db="EMBL/GenBank/DDBJ databases">
        <title>The genome sequence of Knoellia aerolata.</title>
        <authorList>
            <person name="Zhu W."/>
            <person name="Wang G."/>
        </authorList>
    </citation>
    <scope>NUCLEOTIDE SEQUENCE [LARGE SCALE GENOMIC DNA]</scope>
    <source>
        <strain evidence="1 2">DSM 18566</strain>
    </source>
</reference>
<dbReference type="Proteomes" id="UP000030013">
    <property type="component" value="Unassembled WGS sequence"/>
</dbReference>
<dbReference type="STRING" id="1385519.N801_03605"/>
<dbReference type="InterPro" id="IPR036010">
    <property type="entry name" value="2Fe-2S_ferredoxin-like_sf"/>
</dbReference>
<protein>
    <recommendedName>
        <fullName evidence="3">2Fe-2S ferredoxin-type domain-containing protein</fullName>
    </recommendedName>
</protein>
<sequence>MCRVLDGKVDIAFSETLEAEDIDDGYILGCQARAASERVVIEF</sequence>
<dbReference type="EMBL" id="AVPL01000010">
    <property type="protein sequence ID" value="KGN41983.1"/>
    <property type="molecule type" value="Genomic_DNA"/>
</dbReference>
<comment type="caution">
    <text evidence="1">The sequence shown here is derived from an EMBL/GenBank/DDBJ whole genome shotgun (WGS) entry which is preliminary data.</text>
</comment>
<evidence type="ECO:0000313" key="1">
    <source>
        <dbReference type="EMBL" id="KGN41983.1"/>
    </source>
</evidence>
<keyword evidence="2" id="KW-1185">Reference proteome</keyword>
<dbReference type="InterPro" id="IPR012675">
    <property type="entry name" value="Beta-grasp_dom_sf"/>
</dbReference>
<dbReference type="Gene3D" id="3.10.20.30">
    <property type="match status" value="1"/>
</dbReference>
<evidence type="ECO:0008006" key="3">
    <source>
        <dbReference type="Google" id="ProtNLM"/>
    </source>
</evidence>
<gene>
    <name evidence="1" type="ORF">N801_03605</name>
</gene>
<dbReference type="GO" id="GO:0051536">
    <property type="term" value="F:iron-sulfur cluster binding"/>
    <property type="evidence" value="ECO:0007669"/>
    <property type="project" value="InterPro"/>
</dbReference>